<accession>A0A9P9FCP0</accession>
<dbReference type="EMBL" id="JAGMUU010000003">
    <property type="protein sequence ID" value="KAH7157942.1"/>
    <property type="molecule type" value="Genomic_DNA"/>
</dbReference>
<protein>
    <submittedName>
        <fullName evidence="1">Uncharacterized protein</fullName>
    </submittedName>
</protein>
<sequence>MLEADTRKEPVLKWVDIKPLINGEDVDKLRSALKKLSGVIPSKIYESVKDLWGNPEKSDVIDLLLGWGTTRKKLDLFRYLLTTNHANKSYDLEDVDDDDNCLDEVAARLLRVSQDVNELLRESRPDEGMGILQYIVQYGSESLLAVVLKLVKENRVENIEALLVTGSERNKSPMGLIVELQEPDMLEQLLSSLPELMIGETIIQQAIDKSKDKFLLLFAKLRPQCATVSLLKYAISGAKIDILREVLDHRSSLFFGHGLLSDAVAGGQVEVIRTLLKKCPQLAIECDKDGNPGLSHLDKITNLKRREEIRLAVSPNVIRRTRSELEESSKESGTKSVIEMIRMWLAEPKG</sequence>
<evidence type="ECO:0000313" key="1">
    <source>
        <dbReference type="EMBL" id="KAH7157942.1"/>
    </source>
</evidence>
<dbReference type="Proteomes" id="UP000717696">
    <property type="component" value="Unassembled WGS sequence"/>
</dbReference>
<keyword evidence="2" id="KW-1185">Reference proteome</keyword>
<dbReference type="OrthoDB" id="5047013at2759"/>
<dbReference type="AlphaFoldDB" id="A0A9P9FCP0"/>
<organism evidence="1 2">
    <name type="scientific">Dactylonectria estremocensis</name>
    <dbReference type="NCBI Taxonomy" id="1079267"/>
    <lineage>
        <taxon>Eukaryota</taxon>
        <taxon>Fungi</taxon>
        <taxon>Dikarya</taxon>
        <taxon>Ascomycota</taxon>
        <taxon>Pezizomycotina</taxon>
        <taxon>Sordariomycetes</taxon>
        <taxon>Hypocreomycetidae</taxon>
        <taxon>Hypocreales</taxon>
        <taxon>Nectriaceae</taxon>
        <taxon>Dactylonectria</taxon>
    </lineage>
</organism>
<comment type="caution">
    <text evidence="1">The sequence shown here is derived from an EMBL/GenBank/DDBJ whole genome shotgun (WGS) entry which is preliminary data.</text>
</comment>
<reference evidence="1" key="1">
    <citation type="journal article" date="2021" name="Nat. Commun.">
        <title>Genetic determinants of endophytism in the Arabidopsis root mycobiome.</title>
        <authorList>
            <person name="Mesny F."/>
            <person name="Miyauchi S."/>
            <person name="Thiergart T."/>
            <person name="Pickel B."/>
            <person name="Atanasova L."/>
            <person name="Karlsson M."/>
            <person name="Huettel B."/>
            <person name="Barry K.W."/>
            <person name="Haridas S."/>
            <person name="Chen C."/>
            <person name="Bauer D."/>
            <person name="Andreopoulos W."/>
            <person name="Pangilinan J."/>
            <person name="LaButti K."/>
            <person name="Riley R."/>
            <person name="Lipzen A."/>
            <person name="Clum A."/>
            <person name="Drula E."/>
            <person name="Henrissat B."/>
            <person name="Kohler A."/>
            <person name="Grigoriev I.V."/>
            <person name="Martin F.M."/>
            <person name="Hacquard S."/>
        </authorList>
    </citation>
    <scope>NUCLEOTIDE SEQUENCE</scope>
    <source>
        <strain evidence="1">MPI-CAGE-AT-0021</strain>
    </source>
</reference>
<gene>
    <name evidence="1" type="ORF">B0J13DRAFT_184980</name>
</gene>
<dbReference type="Gene3D" id="1.25.40.20">
    <property type="entry name" value="Ankyrin repeat-containing domain"/>
    <property type="match status" value="1"/>
</dbReference>
<evidence type="ECO:0000313" key="2">
    <source>
        <dbReference type="Proteomes" id="UP000717696"/>
    </source>
</evidence>
<dbReference type="InterPro" id="IPR036770">
    <property type="entry name" value="Ankyrin_rpt-contain_sf"/>
</dbReference>
<proteinExistence type="predicted"/>
<name>A0A9P9FCP0_9HYPO</name>